<keyword evidence="15" id="KW-0234">DNA repair</keyword>
<comment type="catalytic activity">
    <reaction evidence="19">
        <text>Couples ATP hydrolysis with the unwinding of duplex DNA by translocating in the 3'-5' direction.</text>
        <dbReference type="EC" id="5.6.2.4"/>
    </reaction>
</comment>
<evidence type="ECO:0000313" key="30">
    <source>
        <dbReference type="Proteomes" id="UP000289886"/>
    </source>
</evidence>
<dbReference type="GO" id="GO:0006260">
    <property type="term" value="P:DNA replication"/>
    <property type="evidence" value="ECO:0007669"/>
    <property type="project" value="UniProtKB-KW"/>
</dbReference>
<keyword evidence="6" id="KW-0235">DNA replication</keyword>
<evidence type="ECO:0000256" key="11">
    <source>
        <dbReference type="ARBA" id="ARBA00022806"/>
    </source>
</evidence>
<evidence type="ECO:0000256" key="1">
    <source>
        <dbReference type="ARBA" id="ARBA00001947"/>
    </source>
</evidence>
<gene>
    <name evidence="29" type="ORF">EOD39_7962</name>
</gene>
<dbReference type="EMBL" id="SCEB01215286">
    <property type="protein sequence ID" value="RXM30357.1"/>
    <property type="molecule type" value="Genomic_DNA"/>
</dbReference>
<dbReference type="InterPro" id="IPR014001">
    <property type="entry name" value="Helicase_ATP-bd"/>
</dbReference>
<evidence type="ECO:0000313" key="29">
    <source>
        <dbReference type="EMBL" id="RXM30357.1"/>
    </source>
</evidence>
<dbReference type="GO" id="GO:0051301">
    <property type="term" value="P:cell division"/>
    <property type="evidence" value="ECO:0007669"/>
    <property type="project" value="UniProtKB-KW"/>
</dbReference>
<keyword evidence="13" id="KW-0067">ATP-binding</keyword>
<dbReference type="FunFam" id="3.40.50.300:FF:000614">
    <property type="entry name" value="ATP-dependent DNA helicase"/>
    <property type="match status" value="1"/>
</dbReference>
<dbReference type="InterPro" id="IPR032284">
    <property type="entry name" value="RecQ_Zn-bd"/>
</dbReference>
<keyword evidence="7" id="KW-0479">Metal-binding</keyword>
<organism evidence="29 30">
    <name type="scientific">Acipenser ruthenus</name>
    <name type="common">Sterlet sturgeon</name>
    <dbReference type="NCBI Taxonomy" id="7906"/>
    <lineage>
        <taxon>Eukaryota</taxon>
        <taxon>Metazoa</taxon>
        <taxon>Chordata</taxon>
        <taxon>Craniata</taxon>
        <taxon>Vertebrata</taxon>
        <taxon>Euteleostomi</taxon>
        <taxon>Actinopterygii</taxon>
        <taxon>Chondrostei</taxon>
        <taxon>Acipenseriformes</taxon>
        <taxon>Acipenseridae</taxon>
        <taxon>Acipenser</taxon>
    </lineage>
</organism>
<dbReference type="GO" id="GO:0003677">
    <property type="term" value="F:DNA binding"/>
    <property type="evidence" value="ECO:0007669"/>
    <property type="project" value="UniProtKB-KW"/>
</dbReference>
<keyword evidence="9" id="KW-0227">DNA damage</keyword>
<sequence length="1048" mass="115406">MSSNKKNPNDSSNPVWDCKIKQALKNVFGFDSFRTPLQENATRAVVQGEKDVFVCMPTGAGKSLCYQLPAVLAKGVTIVVSPLIALIQDQVDHLLAMKVKACSLNSTLQAQERRKIEADLQSESPCIKLLYITPEMAASHSFQPLLSLLLFRGLLSYLIVDEAHCVSQWGHDFRPDYLKLGFLRDRIPGTPCVALTATATKKVQDDIAHSLHLRQPLANFKTPCFRTNLFYDVIFRNLLPDPYSDLKDFCQQALGEKNTDGGFSGCGIIYCRTRDSCGEVANKLTQRGILSKAYHAGLKAGDRATVQNEWMEGKVPVIVATISFGMGVDKANVRFVAHWNIAKSMAGYYQESGRAGRDGAPSCCRLYYSRTDQDQLRFLITKEISMSQAKRGTVKDSDKATMAGFEALVAFCEQDGCRHAAIAQYFGDEKPRCNKSCDFCKNPAAVRNQLESSRCLGSGGRTRIGPAATSTGPFGYDRELYAGGRRGYGFERYDGSEGDYEEDPEQRKQEWNSFFQKQMSILKARVLRLDKETPKEDFVPPDLWSPLRDAASQKIPRLSVKAREHCLRMLEEALSSQQGAVSTGSSPDPHSCAVEMEYEAFKGCKSSNLYKAAVLRKVSEIKKGKADGDVPPASSTGPSSAEKPGASTEGFVSATQIYSLKSKRVGAGFRGSTNTFQTAAELLHASRSPEEAGSSRTETAEEHRFTGGSNGAGGDENLTTDKERSQQLPSASKKNLLWDSPAKNIKLSKKLLQLAESAIKDSQNISKFFTKKEESVGDLTDLPQALALPLKTHKSSTEESRTSELQDRVSCLETTPCEDGALETNQNQEFPSVEETQSLINAVDGVSCQKTTAKERTSILPEEESEDDRNPVSNTGKRPLTEEEPQSTRAPPPKRQRPGIAPPILCQPEGKGALVKKKVSFHPTLAAEELEEGDPRVVQPPAGKAAVSLKEAADIVVKYLTPFYKNGRFASKELFKAFAKFLSHRLTDGKTPHRKNVKGGAHRLIKSFFKDRPQCENEEDWRHLQSDEAPEALGTTPTLLPHNMEDMG</sequence>
<evidence type="ECO:0000256" key="18">
    <source>
        <dbReference type="ARBA" id="ARBA00023306"/>
    </source>
</evidence>
<accession>A0A444U5A6</accession>
<dbReference type="FunFam" id="3.40.50.300:FF:000444">
    <property type="entry name" value="ATP-dependent DNA helicase"/>
    <property type="match status" value="1"/>
</dbReference>
<dbReference type="PROSITE" id="PS51192">
    <property type="entry name" value="HELICASE_ATP_BIND_1"/>
    <property type="match status" value="1"/>
</dbReference>
<evidence type="ECO:0000256" key="3">
    <source>
        <dbReference type="ARBA" id="ARBA00005446"/>
    </source>
</evidence>
<keyword evidence="18" id="KW-0131">Cell cycle</keyword>
<dbReference type="PANTHER" id="PTHR13710">
    <property type="entry name" value="DNA HELICASE RECQ FAMILY MEMBER"/>
    <property type="match status" value="1"/>
</dbReference>
<dbReference type="PROSITE" id="PS00690">
    <property type="entry name" value="DEAH_ATP_HELICASE"/>
    <property type="match status" value="1"/>
</dbReference>
<dbReference type="EC" id="5.6.2.4" evidence="20"/>
<feature type="region of interest" description="Disordered" evidence="26">
    <location>
        <begin position="623"/>
        <end position="648"/>
    </location>
</feature>
<dbReference type="NCBIfam" id="TIGR00614">
    <property type="entry name" value="recQ_fam"/>
    <property type="match status" value="1"/>
</dbReference>
<dbReference type="Pfam" id="PF16124">
    <property type="entry name" value="RecQ_Zn_bind"/>
    <property type="match status" value="1"/>
</dbReference>
<dbReference type="GO" id="GO:0000724">
    <property type="term" value="P:double-strand break repair via homologous recombination"/>
    <property type="evidence" value="ECO:0007669"/>
    <property type="project" value="TreeGrafter"/>
</dbReference>
<feature type="region of interest" description="Disordered" evidence="26">
    <location>
        <begin position="850"/>
        <end position="907"/>
    </location>
</feature>
<evidence type="ECO:0000256" key="15">
    <source>
        <dbReference type="ARBA" id="ARBA00023204"/>
    </source>
</evidence>
<evidence type="ECO:0000256" key="24">
    <source>
        <dbReference type="ARBA" id="ARBA00078243"/>
    </source>
</evidence>
<keyword evidence="12" id="KW-0862">Zinc</keyword>
<dbReference type="InterPro" id="IPR011545">
    <property type="entry name" value="DEAD/DEAH_box_helicase_dom"/>
</dbReference>
<evidence type="ECO:0000256" key="17">
    <source>
        <dbReference type="ARBA" id="ARBA00023242"/>
    </source>
</evidence>
<evidence type="ECO:0000256" key="2">
    <source>
        <dbReference type="ARBA" id="ARBA00004642"/>
    </source>
</evidence>
<protein>
    <recommendedName>
        <fullName evidence="22">ATP-dependent DNA helicase Q5</fullName>
        <ecNumber evidence="20">5.6.2.4</ecNumber>
    </recommendedName>
    <alternativeName>
        <fullName evidence="23">DNA 3'-5' helicase RecQ5</fullName>
    </alternativeName>
    <alternativeName>
        <fullName evidence="24">DNA helicase, RecQ-like type 5</fullName>
    </alternativeName>
    <alternativeName>
        <fullName evidence="25">RecQ protein-like 5</fullName>
    </alternativeName>
</protein>
<dbReference type="GO" id="GO:0005694">
    <property type="term" value="C:chromosome"/>
    <property type="evidence" value="ECO:0007669"/>
    <property type="project" value="InterPro"/>
</dbReference>
<comment type="catalytic activity">
    <reaction evidence="21">
        <text>ATP + H2O = ADP + phosphate + H(+)</text>
        <dbReference type="Rhea" id="RHEA:13065"/>
        <dbReference type="ChEBI" id="CHEBI:15377"/>
        <dbReference type="ChEBI" id="CHEBI:15378"/>
        <dbReference type="ChEBI" id="CHEBI:30616"/>
        <dbReference type="ChEBI" id="CHEBI:43474"/>
        <dbReference type="ChEBI" id="CHEBI:456216"/>
    </reaction>
</comment>
<keyword evidence="8" id="KW-0547">Nucleotide-binding</keyword>
<keyword evidence="14" id="KW-0238">DNA-binding</keyword>
<keyword evidence="11 29" id="KW-0347">Helicase</keyword>
<dbReference type="GO" id="GO:0006355">
    <property type="term" value="P:regulation of DNA-templated transcription"/>
    <property type="evidence" value="ECO:0007669"/>
    <property type="project" value="InterPro"/>
</dbReference>
<dbReference type="InterPro" id="IPR004589">
    <property type="entry name" value="DNA_helicase_ATP-dep_RecQ"/>
</dbReference>
<evidence type="ECO:0000256" key="21">
    <source>
        <dbReference type="ARBA" id="ARBA00049360"/>
    </source>
</evidence>
<dbReference type="InterPro" id="IPR002464">
    <property type="entry name" value="DNA/RNA_helicase_DEAH_CS"/>
</dbReference>
<evidence type="ECO:0000259" key="27">
    <source>
        <dbReference type="PROSITE" id="PS51192"/>
    </source>
</evidence>
<comment type="caution">
    <text evidence="29">The sequence shown here is derived from an EMBL/GenBank/DDBJ whole genome shotgun (WGS) entry which is preliminary data.</text>
</comment>
<dbReference type="Proteomes" id="UP000289886">
    <property type="component" value="Unassembled WGS sequence"/>
</dbReference>
<dbReference type="GO" id="GO:0045934">
    <property type="term" value="P:negative regulation of nucleobase-containing compound metabolic process"/>
    <property type="evidence" value="ECO:0007669"/>
    <property type="project" value="UniProtKB-ARBA"/>
</dbReference>
<dbReference type="Pfam" id="PF00270">
    <property type="entry name" value="DEAD"/>
    <property type="match status" value="1"/>
</dbReference>
<evidence type="ECO:0000256" key="14">
    <source>
        <dbReference type="ARBA" id="ARBA00023125"/>
    </source>
</evidence>
<dbReference type="GO" id="GO:0046872">
    <property type="term" value="F:metal ion binding"/>
    <property type="evidence" value="ECO:0007669"/>
    <property type="project" value="UniProtKB-KW"/>
</dbReference>
<dbReference type="Gene3D" id="3.40.50.300">
    <property type="entry name" value="P-loop containing nucleotide triphosphate hydrolases"/>
    <property type="match status" value="2"/>
</dbReference>
<dbReference type="GO" id="GO:0005737">
    <property type="term" value="C:cytoplasm"/>
    <property type="evidence" value="ECO:0007669"/>
    <property type="project" value="TreeGrafter"/>
</dbReference>
<keyword evidence="10" id="KW-0378">Hydrolase</keyword>
<dbReference type="GO" id="GO:0010605">
    <property type="term" value="P:negative regulation of macromolecule metabolic process"/>
    <property type="evidence" value="ECO:0007669"/>
    <property type="project" value="UniProtKB-ARBA"/>
</dbReference>
<dbReference type="Pfam" id="PF00271">
    <property type="entry name" value="Helicase_C"/>
    <property type="match status" value="1"/>
</dbReference>
<dbReference type="PANTHER" id="PTHR13710:SF152">
    <property type="entry name" value="ATP-DEPENDENT DNA HELICASE Q5"/>
    <property type="match status" value="1"/>
</dbReference>
<evidence type="ECO:0000256" key="7">
    <source>
        <dbReference type="ARBA" id="ARBA00022723"/>
    </source>
</evidence>
<dbReference type="InterPro" id="IPR013257">
    <property type="entry name" value="SRI"/>
</dbReference>
<feature type="region of interest" description="Disordered" evidence="26">
    <location>
        <begin position="684"/>
        <end position="735"/>
    </location>
</feature>
<dbReference type="Gene3D" id="6.10.250.2460">
    <property type="match status" value="1"/>
</dbReference>
<evidence type="ECO:0000256" key="6">
    <source>
        <dbReference type="ARBA" id="ARBA00022705"/>
    </source>
</evidence>
<dbReference type="GO" id="GO:0009378">
    <property type="term" value="F:four-way junction helicase activity"/>
    <property type="evidence" value="ECO:0007669"/>
    <property type="project" value="TreeGrafter"/>
</dbReference>
<dbReference type="CDD" id="cd18794">
    <property type="entry name" value="SF2_C_RecQ"/>
    <property type="match status" value="1"/>
</dbReference>
<evidence type="ECO:0000256" key="5">
    <source>
        <dbReference type="ARBA" id="ARBA00022618"/>
    </source>
</evidence>
<dbReference type="GO" id="GO:0005524">
    <property type="term" value="F:ATP binding"/>
    <property type="evidence" value="ECO:0007669"/>
    <property type="project" value="UniProtKB-KW"/>
</dbReference>
<evidence type="ECO:0000256" key="19">
    <source>
        <dbReference type="ARBA" id="ARBA00034617"/>
    </source>
</evidence>
<evidence type="ECO:0000259" key="28">
    <source>
        <dbReference type="PROSITE" id="PS51194"/>
    </source>
</evidence>
<dbReference type="AlphaFoldDB" id="A0A444U5A6"/>
<keyword evidence="5" id="KW-0132">Cell division</keyword>
<dbReference type="GO" id="GO:0043138">
    <property type="term" value="F:3'-5' DNA helicase activity"/>
    <property type="evidence" value="ECO:0007669"/>
    <property type="project" value="UniProtKB-EC"/>
</dbReference>
<evidence type="ECO:0000256" key="4">
    <source>
        <dbReference type="ARBA" id="ARBA00022553"/>
    </source>
</evidence>
<keyword evidence="4" id="KW-0597">Phosphoprotein</keyword>
<dbReference type="Pfam" id="PF08236">
    <property type="entry name" value="SRI"/>
    <property type="match status" value="1"/>
</dbReference>
<evidence type="ECO:0000256" key="8">
    <source>
        <dbReference type="ARBA" id="ARBA00022741"/>
    </source>
</evidence>
<evidence type="ECO:0000256" key="13">
    <source>
        <dbReference type="ARBA" id="ARBA00022840"/>
    </source>
</evidence>
<reference evidence="29 30" key="1">
    <citation type="submission" date="2019-01" db="EMBL/GenBank/DDBJ databases">
        <title>Draft Genome and Complete Hox-Cluster Characterization of the Sterlet Sturgeon (Acipenser ruthenus).</title>
        <authorList>
            <person name="Wei Q."/>
        </authorList>
    </citation>
    <scope>NUCLEOTIDE SEQUENCE [LARGE SCALE GENOMIC DNA]</scope>
    <source>
        <strain evidence="29">WHYD16114868_AA</strain>
        <tissue evidence="29">Blood</tissue>
    </source>
</reference>
<dbReference type="InterPro" id="IPR027417">
    <property type="entry name" value="P-loop_NTPase"/>
</dbReference>
<dbReference type="GO" id="GO:0016787">
    <property type="term" value="F:hydrolase activity"/>
    <property type="evidence" value="ECO:0007669"/>
    <property type="project" value="UniProtKB-KW"/>
</dbReference>
<evidence type="ECO:0000256" key="22">
    <source>
        <dbReference type="ARBA" id="ARBA00074289"/>
    </source>
</evidence>
<dbReference type="GO" id="GO:0005654">
    <property type="term" value="C:nucleoplasm"/>
    <property type="evidence" value="ECO:0007669"/>
    <property type="project" value="UniProtKB-SubCell"/>
</dbReference>
<dbReference type="SMART" id="SM00490">
    <property type="entry name" value="HELICc"/>
    <property type="match status" value="1"/>
</dbReference>
<evidence type="ECO:0000256" key="10">
    <source>
        <dbReference type="ARBA" id="ARBA00022801"/>
    </source>
</evidence>
<evidence type="ECO:0000256" key="9">
    <source>
        <dbReference type="ARBA" id="ARBA00022763"/>
    </source>
</evidence>
<evidence type="ECO:0000256" key="23">
    <source>
        <dbReference type="ARBA" id="ARBA00076757"/>
    </source>
</evidence>
<dbReference type="SUPFAM" id="SSF52540">
    <property type="entry name" value="P-loop containing nucleoside triphosphate hydrolases"/>
    <property type="match status" value="1"/>
</dbReference>
<comment type="cofactor">
    <cofactor evidence="1">
        <name>Zn(2+)</name>
        <dbReference type="ChEBI" id="CHEBI:29105"/>
    </cofactor>
</comment>
<feature type="domain" description="Helicase C-terminal" evidence="28">
    <location>
        <begin position="245"/>
        <end position="402"/>
    </location>
</feature>
<evidence type="ECO:0000256" key="20">
    <source>
        <dbReference type="ARBA" id="ARBA00034808"/>
    </source>
</evidence>
<keyword evidence="17" id="KW-0539">Nucleus</keyword>
<comment type="similarity">
    <text evidence="3">Belongs to the helicase family. RecQ subfamily.</text>
</comment>
<evidence type="ECO:0000256" key="16">
    <source>
        <dbReference type="ARBA" id="ARBA00023235"/>
    </source>
</evidence>
<dbReference type="Gene3D" id="6.10.250.3140">
    <property type="match status" value="1"/>
</dbReference>
<comment type="subcellular location">
    <subcellularLocation>
        <location evidence="2">Nucleus</location>
        <location evidence="2">Nucleoplasm</location>
    </subcellularLocation>
</comment>
<feature type="region of interest" description="Disordered" evidence="26">
    <location>
        <begin position="1025"/>
        <end position="1048"/>
    </location>
</feature>
<evidence type="ECO:0000256" key="26">
    <source>
        <dbReference type="SAM" id="MobiDB-lite"/>
    </source>
</evidence>
<dbReference type="InterPro" id="IPR001650">
    <property type="entry name" value="Helicase_C-like"/>
</dbReference>
<keyword evidence="16" id="KW-0413">Isomerase</keyword>
<dbReference type="InterPro" id="IPR010716">
    <property type="entry name" value="RECQ5"/>
</dbReference>
<name>A0A444U5A6_ACIRT</name>
<dbReference type="PROSITE" id="PS51194">
    <property type="entry name" value="HELICASE_CTER"/>
    <property type="match status" value="1"/>
</dbReference>
<proteinExistence type="inferred from homology"/>
<feature type="domain" description="Helicase ATP-binding" evidence="27">
    <location>
        <begin position="43"/>
        <end position="217"/>
    </location>
</feature>
<keyword evidence="30" id="KW-1185">Reference proteome</keyword>
<dbReference type="SMART" id="SM00487">
    <property type="entry name" value="DEXDc"/>
    <property type="match status" value="1"/>
</dbReference>
<evidence type="ECO:0000256" key="12">
    <source>
        <dbReference type="ARBA" id="ARBA00022833"/>
    </source>
</evidence>
<dbReference type="Pfam" id="PF06959">
    <property type="entry name" value="RecQ5"/>
    <property type="match status" value="1"/>
</dbReference>
<evidence type="ECO:0000256" key="25">
    <source>
        <dbReference type="ARBA" id="ARBA00084014"/>
    </source>
</evidence>